<accession>A0ABW7Z7X6</accession>
<dbReference type="RefSeq" id="WP_397090023.1">
    <property type="nucleotide sequence ID" value="NZ_JBITGY010000014.1"/>
</dbReference>
<proteinExistence type="predicted"/>
<evidence type="ECO:0000313" key="1">
    <source>
        <dbReference type="EMBL" id="MFI6504270.1"/>
    </source>
</evidence>
<evidence type="ECO:0000313" key="2">
    <source>
        <dbReference type="Proteomes" id="UP001612741"/>
    </source>
</evidence>
<keyword evidence="2" id="KW-1185">Reference proteome</keyword>
<gene>
    <name evidence="1" type="ORF">ACIBG2_43290</name>
</gene>
<reference evidence="1 2" key="1">
    <citation type="submission" date="2024-10" db="EMBL/GenBank/DDBJ databases">
        <title>The Natural Products Discovery Center: Release of the First 8490 Sequenced Strains for Exploring Actinobacteria Biosynthetic Diversity.</title>
        <authorList>
            <person name="Kalkreuter E."/>
            <person name="Kautsar S.A."/>
            <person name="Yang D."/>
            <person name="Bader C.D."/>
            <person name="Teijaro C.N."/>
            <person name="Fluegel L."/>
            <person name="Davis C.M."/>
            <person name="Simpson J.R."/>
            <person name="Lauterbach L."/>
            <person name="Steele A.D."/>
            <person name="Gui C."/>
            <person name="Meng S."/>
            <person name="Li G."/>
            <person name="Viehrig K."/>
            <person name="Ye F."/>
            <person name="Su P."/>
            <person name="Kiefer A.F."/>
            <person name="Nichols A."/>
            <person name="Cepeda A.J."/>
            <person name="Yan W."/>
            <person name="Fan B."/>
            <person name="Jiang Y."/>
            <person name="Adhikari A."/>
            <person name="Zheng C.-J."/>
            <person name="Schuster L."/>
            <person name="Cowan T.M."/>
            <person name="Smanski M.J."/>
            <person name="Chevrette M.G."/>
            <person name="De Carvalho L.P.S."/>
            <person name="Shen B."/>
        </authorList>
    </citation>
    <scope>NUCLEOTIDE SEQUENCE [LARGE SCALE GENOMIC DNA]</scope>
    <source>
        <strain evidence="1 2">NPDC050545</strain>
    </source>
</reference>
<protein>
    <submittedName>
        <fullName evidence="1">Uncharacterized protein</fullName>
    </submittedName>
</protein>
<sequence>MRFGVREFELALMHRMRDLNPARVEDALAAMDATRAELRQAHAHWTRLIAAAPRGVRRFVTALGRPPSVSERPVGSLTCDVLRWPLPSWPGLEFEVLTGPGGEVWNEWFVRPGPARVPDFAGLIPWEYVVGDVAFPGATPDEGSAPHHWVVSFPYGTAAYRARFVYGLFQRLDPITG</sequence>
<organism evidence="1 2">
    <name type="scientific">Nonomuraea typhae</name>
    <dbReference type="NCBI Taxonomy" id="2603600"/>
    <lineage>
        <taxon>Bacteria</taxon>
        <taxon>Bacillati</taxon>
        <taxon>Actinomycetota</taxon>
        <taxon>Actinomycetes</taxon>
        <taxon>Streptosporangiales</taxon>
        <taxon>Streptosporangiaceae</taxon>
        <taxon>Nonomuraea</taxon>
    </lineage>
</organism>
<dbReference type="EMBL" id="JBITGY010000014">
    <property type="protein sequence ID" value="MFI6504270.1"/>
    <property type="molecule type" value="Genomic_DNA"/>
</dbReference>
<comment type="caution">
    <text evidence="1">The sequence shown here is derived from an EMBL/GenBank/DDBJ whole genome shotgun (WGS) entry which is preliminary data.</text>
</comment>
<dbReference type="Proteomes" id="UP001612741">
    <property type="component" value="Unassembled WGS sequence"/>
</dbReference>
<name>A0ABW7Z7X6_9ACTN</name>